<proteinExistence type="predicted"/>
<feature type="region of interest" description="Disordered" evidence="1">
    <location>
        <begin position="596"/>
        <end position="647"/>
    </location>
</feature>
<evidence type="ECO:0000313" key="2">
    <source>
        <dbReference type="Proteomes" id="UP000694888"/>
    </source>
</evidence>
<feature type="compositionally biased region" description="Polar residues" evidence="1">
    <location>
        <begin position="264"/>
        <end position="276"/>
    </location>
</feature>
<feature type="compositionally biased region" description="Acidic residues" evidence="1">
    <location>
        <begin position="512"/>
        <end position="525"/>
    </location>
</feature>
<name>A0ABM1A385_APLCA</name>
<feature type="region of interest" description="Disordered" evidence="1">
    <location>
        <begin position="1176"/>
        <end position="1257"/>
    </location>
</feature>
<feature type="region of interest" description="Disordered" evidence="1">
    <location>
        <begin position="224"/>
        <end position="276"/>
    </location>
</feature>
<evidence type="ECO:0000313" key="3">
    <source>
        <dbReference type="RefSeq" id="XP_012939925.2"/>
    </source>
</evidence>
<feature type="region of interest" description="Disordered" evidence="1">
    <location>
        <begin position="310"/>
        <end position="342"/>
    </location>
</feature>
<reference evidence="3" key="1">
    <citation type="submission" date="2025-08" db="UniProtKB">
        <authorList>
            <consortium name="RefSeq"/>
        </authorList>
    </citation>
    <scope>IDENTIFICATION</scope>
</reference>
<keyword evidence="2" id="KW-1185">Reference proteome</keyword>
<organism evidence="2 3">
    <name type="scientific">Aplysia californica</name>
    <name type="common">California sea hare</name>
    <dbReference type="NCBI Taxonomy" id="6500"/>
    <lineage>
        <taxon>Eukaryota</taxon>
        <taxon>Metazoa</taxon>
        <taxon>Spiralia</taxon>
        <taxon>Lophotrochozoa</taxon>
        <taxon>Mollusca</taxon>
        <taxon>Gastropoda</taxon>
        <taxon>Heterobranchia</taxon>
        <taxon>Euthyneura</taxon>
        <taxon>Tectipleura</taxon>
        <taxon>Aplysiida</taxon>
        <taxon>Aplysioidea</taxon>
        <taxon>Aplysiidae</taxon>
        <taxon>Aplysia</taxon>
    </lineage>
</organism>
<feature type="compositionally biased region" description="Polar residues" evidence="1">
    <location>
        <begin position="604"/>
        <end position="624"/>
    </location>
</feature>
<feature type="region of interest" description="Disordered" evidence="1">
    <location>
        <begin position="511"/>
        <end position="534"/>
    </location>
</feature>
<accession>A0ABM1A385</accession>
<feature type="region of interest" description="Disordered" evidence="1">
    <location>
        <begin position="714"/>
        <end position="733"/>
    </location>
</feature>
<evidence type="ECO:0000256" key="1">
    <source>
        <dbReference type="SAM" id="MobiDB-lite"/>
    </source>
</evidence>
<feature type="compositionally biased region" description="Basic residues" evidence="1">
    <location>
        <begin position="226"/>
        <end position="238"/>
    </location>
</feature>
<gene>
    <name evidence="3" type="primary">LOC101853009</name>
</gene>
<feature type="region of interest" description="Disordered" evidence="1">
    <location>
        <begin position="361"/>
        <end position="382"/>
    </location>
</feature>
<dbReference type="PANTHER" id="PTHR35310">
    <property type="entry name" value="CELL WALL INTEGRITY/STRESS RESPONSE COMPONENT-LIKE PROTEIN"/>
    <property type="match status" value="1"/>
</dbReference>
<feature type="compositionally biased region" description="Polar residues" evidence="1">
    <location>
        <begin position="718"/>
        <end position="733"/>
    </location>
</feature>
<sequence length="1508" mass="166229">MQELSNSAASKNEEAVSGTLLSLSLAVMTVNGRGQEEMGGTNTVRQLLETIRDHVSTIETLASSCLLLALLLWRGEPLENYKHVHEGIEDIPKTVVWEDRGDVFFESQGPQILAGKLGLLVDSEKASKSRNVGWALLPLGVMTSVKAGRDWLHNNGSHLSFYKEVLMRQKADFEHGSLSAHFPGLMSKVTHITSRLLTFIEAMEVNDREQNLAELLAEEERDRLKRERKKKKKQKRQQNKQGQLARSVSLQAVGDCSSEDENDSVSAHSGLAETSQWVTRTRSQRLAGHGGTDREERAAFYEQQFGLMENVQPSQRQASRYSRRTTGSSSTSHGVTAFPDADSEWRPSVTVTDEFPPITRLSEDKSNQESNEGWVRVESRRQTQKGVVSRQVLASNSGQNLSPGAAAVVRPTPSEAGKLGPLRWADVAKIGCPRDNGARNFTVLLGENRPCGNDSTKVSALCKNHDTQSGQISETSERSKLESVSNEIGGWFHVAKCTPSKENSVIKHDLEESGEVDDSETDSEDSAASSSSSECIDGLDANVVAGEITKSVCNTFAEPTTVSSECKSQHIVCPEEITTDTCTDFAFINSSRANLKSRGHRTNKGSQGNVSTKNVESPRPSGSSDCAEKVTKSTKGDNVKGPRARSVDRCNGRNEMLKAPWIVTSNSRSIESSALCDVTGARDDGDLTLYKRELSSDHPSSSFSGFTHTVQTKRHQEGIQSSTPLEISRNSSDTKSVIRESCQAFDSCSDSPSMATAKEETAQETPWSRNIWDFHSSESIQASPGPSENWHWNTMLASDQSSAADTMTSQNACVSSLAFMPSLSGMTNLLDLNPILTSVAEPSFSQSPNPLVRATVAGTSISEVPKLADSSKARPSAPPGFGHDSIIYSTGRMWGGNPFVSFKSDASETSSLPTSNLPTTTLPTSCYFVTSSEADYPLASMSKPSLSFKSMLPEKTVLTQGLLPSRQTNSLFSTVKTSTPAVGIVGPLAFSNSCSVQTQCDQSTTYFSTAPTSQAVFGGSEGLTNKVTSNTFSWADKARLNAPMTFTPATAISGLCDVSAFLPGSIQQRHQDQQQQQQQQLKQTQFLQPQQQLHIRQQQQHHQQQQQINRDICLNPFVGNIDSVFNRTLPTFQQRRHLSIIQQPLNQLEPQQQLPVPLWLQQQQQQQHQQQQQKQQQQQQQQQQKQKQQMGEVLSHRQPKPRSAIGQKPTSNLSEHDSSQPLNPPSPPVLFPSDLRDDDASDPGLAESRSSNFPAFHDVSSGDIVADLISDSLFMEKVAINQIRLQFLNSRLRDAARECSMNSLRDSAFSSNLDYYASLYKLRIKDMISPERCGEQTQLGATDNAAPPGFVQGNLSRPDFDLSSSLFQWPSDDTEIRPSSPDRDVPRYSRRWRDAMSRILSSLWTTRIQHGSIILPASPVDFRISQGEFPLVLGLTTEGAEVAVLILDKSRAYIDPCLLDIMCDPELDHHFILKCKVCTIRYHLLFTACQRSVTLRYPRITKFYLLST</sequence>
<dbReference type="GeneID" id="101853009"/>
<feature type="compositionally biased region" description="Low complexity" evidence="1">
    <location>
        <begin position="1176"/>
        <end position="1189"/>
    </location>
</feature>
<dbReference type="Proteomes" id="UP000694888">
    <property type="component" value="Unplaced"/>
</dbReference>
<feature type="compositionally biased region" description="Basic and acidic residues" evidence="1">
    <location>
        <begin position="626"/>
        <end position="647"/>
    </location>
</feature>
<protein>
    <submittedName>
        <fullName evidence="3">Uncharacterized protein LOC101853009</fullName>
    </submittedName>
</protein>
<dbReference type="RefSeq" id="XP_012939925.2">
    <property type="nucleotide sequence ID" value="XM_013084471.2"/>
</dbReference>
<dbReference type="PANTHER" id="PTHR35310:SF1">
    <property type="entry name" value="CELL WALL INTEGRITY_STRESS RESPONSE COMPONENT-LIKE PROTEIN"/>
    <property type="match status" value="1"/>
</dbReference>